<evidence type="ECO:0000256" key="1">
    <source>
        <dbReference type="SAM" id="MobiDB-lite"/>
    </source>
</evidence>
<protein>
    <submittedName>
        <fullName evidence="2">Uncharacterized protein</fullName>
    </submittedName>
</protein>
<name>A0ABP9LQ84_9ACTN</name>
<feature type="compositionally biased region" description="Polar residues" evidence="1">
    <location>
        <begin position="84"/>
        <end position="95"/>
    </location>
</feature>
<comment type="caution">
    <text evidence="2">The sequence shown here is derived from an EMBL/GenBank/DDBJ whole genome shotgun (WGS) entry which is preliminary data.</text>
</comment>
<sequence>MKPVGSPPGSRTACGGYDQMLSTVTLLLSRTNEPSAAGPPLVRAPAHRIDYPAWPVAFGGPERVSAAEPGARRSRSAEDRKIRSSTPVRSSQSHGISADPD</sequence>
<accession>A0ABP9LQ84</accession>
<evidence type="ECO:0000313" key="3">
    <source>
        <dbReference type="Proteomes" id="UP001500124"/>
    </source>
</evidence>
<dbReference type="Proteomes" id="UP001500124">
    <property type="component" value="Unassembled WGS sequence"/>
</dbReference>
<gene>
    <name evidence="2" type="ORF">GCM10023336_77240</name>
</gene>
<keyword evidence="3" id="KW-1185">Reference proteome</keyword>
<organism evidence="2 3">
    <name type="scientific">Streptomyces similanensis</name>
    <dbReference type="NCBI Taxonomy" id="1274988"/>
    <lineage>
        <taxon>Bacteria</taxon>
        <taxon>Bacillati</taxon>
        <taxon>Actinomycetota</taxon>
        <taxon>Actinomycetes</taxon>
        <taxon>Kitasatosporales</taxon>
        <taxon>Streptomycetaceae</taxon>
        <taxon>Streptomyces</taxon>
    </lineage>
</organism>
<feature type="region of interest" description="Disordered" evidence="1">
    <location>
        <begin position="53"/>
        <end position="101"/>
    </location>
</feature>
<dbReference type="EMBL" id="BAABKC010000148">
    <property type="protein sequence ID" value="GAA5082433.1"/>
    <property type="molecule type" value="Genomic_DNA"/>
</dbReference>
<evidence type="ECO:0000313" key="2">
    <source>
        <dbReference type="EMBL" id="GAA5082433.1"/>
    </source>
</evidence>
<proteinExistence type="predicted"/>
<reference evidence="3" key="1">
    <citation type="journal article" date="2019" name="Int. J. Syst. Evol. Microbiol.">
        <title>The Global Catalogue of Microorganisms (GCM) 10K type strain sequencing project: providing services to taxonomists for standard genome sequencing and annotation.</title>
        <authorList>
            <consortium name="The Broad Institute Genomics Platform"/>
            <consortium name="The Broad Institute Genome Sequencing Center for Infectious Disease"/>
            <person name="Wu L."/>
            <person name="Ma J."/>
        </authorList>
    </citation>
    <scope>NUCLEOTIDE SEQUENCE [LARGE SCALE GENOMIC DNA]</scope>
    <source>
        <strain evidence="3">JCM 18410</strain>
    </source>
</reference>